<feature type="domain" description="Deltex C-terminal" evidence="7">
    <location>
        <begin position="41"/>
        <end position="170"/>
    </location>
</feature>
<name>A0A6P7KHA8_9TELE</name>
<organism evidence="8 9">
    <name type="scientific">Parambassis ranga</name>
    <name type="common">Indian glassy fish</name>
    <dbReference type="NCBI Taxonomy" id="210632"/>
    <lineage>
        <taxon>Eukaryota</taxon>
        <taxon>Metazoa</taxon>
        <taxon>Chordata</taxon>
        <taxon>Craniata</taxon>
        <taxon>Vertebrata</taxon>
        <taxon>Euteleostomi</taxon>
        <taxon>Actinopterygii</taxon>
        <taxon>Neopterygii</taxon>
        <taxon>Teleostei</taxon>
        <taxon>Neoteleostei</taxon>
        <taxon>Acanthomorphata</taxon>
        <taxon>Ovalentaria</taxon>
        <taxon>Ambassidae</taxon>
        <taxon>Parambassis</taxon>
    </lineage>
</organism>
<dbReference type="CTD" id="792389"/>
<comment type="pathway">
    <text evidence="2 5">Protein modification; protein ubiquitination.</text>
</comment>
<evidence type="ECO:0000256" key="1">
    <source>
        <dbReference type="ARBA" id="ARBA00000900"/>
    </source>
</evidence>
<keyword evidence="4 5" id="KW-0479">Metal-binding</keyword>
<evidence type="ECO:0000256" key="3">
    <source>
        <dbReference type="ARBA" id="ARBA00022679"/>
    </source>
</evidence>
<dbReference type="EC" id="2.3.2.27" evidence="5"/>
<keyword evidence="3 5" id="KW-0808">Transferase</keyword>
<dbReference type="GO" id="GO:0007219">
    <property type="term" value="P:Notch signaling pathway"/>
    <property type="evidence" value="ECO:0007669"/>
    <property type="project" value="InterPro"/>
</dbReference>
<dbReference type="GO" id="GO:0008270">
    <property type="term" value="F:zinc ion binding"/>
    <property type="evidence" value="ECO:0007669"/>
    <property type="project" value="UniProtKB-KW"/>
</dbReference>
<dbReference type="OrthoDB" id="527344at2759"/>
<dbReference type="InterPro" id="IPR039398">
    <property type="entry name" value="Deltex_fam"/>
</dbReference>
<dbReference type="GeneID" id="114453390"/>
<dbReference type="InterPro" id="IPR039399">
    <property type="entry name" value="Deltex_C_sf"/>
</dbReference>
<keyword evidence="8" id="KW-1185">Reference proteome</keyword>
<dbReference type="AlphaFoldDB" id="A0A6P7KHA8"/>
<evidence type="ECO:0000313" key="8">
    <source>
        <dbReference type="Proteomes" id="UP000515145"/>
    </source>
</evidence>
<feature type="region of interest" description="Disordered" evidence="6">
    <location>
        <begin position="130"/>
        <end position="158"/>
    </location>
</feature>
<keyword evidence="5" id="KW-0862">Zinc</keyword>
<reference evidence="9" key="1">
    <citation type="submission" date="2025-08" db="UniProtKB">
        <authorList>
            <consortium name="RefSeq"/>
        </authorList>
    </citation>
    <scope>IDENTIFICATION</scope>
</reference>
<evidence type="ECO:0000256" key="2">
    <source>
        <dbReference type="ARBA" id="ARBA00004906"/>
    </source>
</evidence>
<dbReference type="GO" id="GO:0061630">
    <property type="term" value="F:ubiquitin protein ligase activity"/>
    <property type="evidence" value="ECO:0007669"/>
    <property type="project" value="UniProtKB-UniRule"/>
</dbReference>
<comment type="catalytic activity">
    <reaction evidence="1 5">
        <text>S-ubiquitinyl-[E2 ubiquitin-conjugating enzyme]-L-cysteine + [acceptor protein]-L-lysine = [E2 ubiquitin-conjugating enzyme]-L-cysteine + N(6)-ubiquitinyl-[acceptor protein]-L-lysine.</text>
        <dbReference type="EC" id="2.3.2.27"/>
    </reaction>
</comment>
<evidence type="ECO:0000256" key="5">
    <source>
        <dbReference type="RuleBase" id="RU367105"/>
    </source>
</evidence>
<dbReference type="InParanoid" id="A0A6P7KHA8"/>
<evidence type="ECO:0000313" key="9">
    <source>
        <dbReference type="RefSeq" id="XP_028289063.1"/>
    </source>
</evidence>
<evidence type="ECO:0000256" key="4">
    <source>
        <dbReference type="ARBA" id="ARBA00022723"/>
    </source>
</evidence>
<evidence type="ECO:0000259" key="7">
    <source>
        <dbReference type="Pfam" id="PF18102"/>
    </source>
</evidence>
<dbReference type="InterPro" id="IPR039396">
    <property type="entry name" value="Deltex_C"/>
</dbReference>
<dbReference type="UniPathway" id="UPA00143"/>
<gene>
    <name evidence="9" type="primary">dtx3la</name>
</gene>
<comment type="subcellular location">
    <subcellularLocation>
        <location evidence="5">Cytoplasm</location>
    </subcellularLocation>
</comment>
<keyword evidence="5" id="KW-0963">Cytoplasm</keyword>
<keyword evidence="5" id="KW-0863">Zinc-finger</keyword>
<feature type="region of interest" description="Disordered" evidence="6">
    <location>
        <begin position="1"/>
        <end position="29"/>
    </location>
</feature>
<evidence type="ECO:0000256" key="6">
    <source>
        <dbReference type="SAM" id="MobiDB-lite"/>
    </source>
</evidence>
<accession>A0A6P7KHA8</accession>
<dbReference type="GO" id="GO:0016567">
    <property type="term" value="P:protein ubiquitination"/>
    <property type="evidence" value="ECO:0007669"/>
    <property type="project" value="UniProtKB-UniRule"/>
</dbReference>
<feature type="compositionally biased region" description="Basic and acidic residues" evidence="6">
    <location>
        <begin position="1"/>
        <end position="11"/>
    </location>
</feature>
<dbReference type="RefSeq" id="XP_028289063.1">
    <property type="nucleotide sequence ID" value="XM_028433262.1"/>
</dbReference>
<dbReference type="Gene3D" id="3.30.390.130">
    <property type="match status" value="1"/>
</dbReference>
<dbReference type="Proteomes" id="UP000515145">
    <property type="component" value="Chromosome 20"/>
</dbReference>
<proteinExistence type="inferred from homology"/>
<protein>
    <recommendedName>
        <fullName evidence="5">E3 ubiquitin-protein ligase</fullName>
        <ecNumber evidence="5">2.3.2.27</ecNumber>
    </recommendedName>
</protein>
<dbReference type="GO" id="GO:0005737">
    <property type="term" value="C:cytoplasm"/>
    <property type="evidence" value="ECO:0007669"/>
    <property type="project" value="UniProtKB-SubCell"/>
</dbReference>
<comment type="similarity">
    <text evidence="5">Belongs to the Deltex family.</text>
</comment>
<dbReference type="PANTHER" id="PTHR12622">
    <property type="entry name" value="DELTEX-RELATED"/>
    <property type="match status" value="1"/>
</dbReference>
<dbReference type="Pfam" id="PF18102">
    <property type="entry name" value="DTC"/>
    <property type="match status" value="1"/>
</dbReference>
<sequence>MGASHSSEKLHCNRYLNGQGPPSPVQQANDEVNGKFKTMNGSQPDGQMTWVILHRDLPGFPEDNTLQINFIFPEGTQTDKHPHPEQPFAGLRLLAYLPDNREGRRVLKLLEKAFYQRLLFTVKTNKDGEDTITTDSIPLKTQPDGGSRADGYPDSDYLKNVKKELKEKGIE</sequence>